<evidence type="ECO:0000256" key="1">
    <source>
        <dbReference type="SAM" id="MobiDB-lite"/>
    </source>
</evidence>
<reference evidence="4" key="1">
    <citation type="submission" date="2019-12" db="EMBL/GenBank/DDBJ databases">
        <title>Whole-genome sequence of Halomicrobium mukohataei pws1.</title>
        <authorList>
            <person name="Verma D.K."/>
            <person name="Gopal K."/>
            <person name="Prasad E.S."/>
        </authorList>
    </citation>
    <scope>NUCLEOTIDE SEQUENCE</scope>
    <source>
        <strain evidence="4">Pws1</strain>
    </source>
</reference>
<sequence>MGSTDNVGGRDRIVRALLAVVLSVAALRSLRNGKRLRGLLAGIGALAFGFNATTKYCGLNDALGVDTTGDEVSLDIDELRDEDTETVVEDASEDGGLTCADCGEPIVPGERRGPDESGEIVHDRCH</sequence>
<gene>
    <name evidence="4" type="ORF">GOC74_07860</name>
</gene>
<evidence type="ECO:0000313" key="4">
    <source>
        <dbReference type="EMBL" id="NLV09844.1"/>
    </source>
</evidence>
<dbReference type="Pfam" id="PF11127">
    <property type="entry name" value="YgaP-like_TM"/>
    <property type="match status" value="1"/>
</dbReference>
<organism evidence="4 5">
    <name type="scientific">Halomicrobium mukohataei</name>
    <dbReference type="NCBI Taxonomy" id="57705"/>
    <lineage>
        <taxon>Archaea</taxon>
        <taxon>Methanobacteriati</taxon>
        <taxon>Methanobacteriota</taxon>
        <taxon>Stenosarchaea group</taxon>
        <taxon>Halobacteria</taxon>
        <taxon>Halobacteriales</taxon>
        <taxon>Haloarculaceae</taxon>
        <taxon>Halomicrobium</taxon>
    </lineage>
</organism>
<evidence type="ECO:0000313" key="5">
    <source>
        <dbReference type="Proteomes" id="UP000608662"/>
    </source>
</evidence>
<feature type="compositionally biased region" description="Basic and acidic residues" evidence="1">
    <location>
        <begin position="109"/>
        <end position="126"/>
    </location>
</feature>
<proteinExistence type="predicted"/>
<dbReference type="Proteomes" id="UP000608662">
    <property type="component" value="Unassembled WGS sequence"/>
</dbReference>
<keyword evidence="2" id="KW-1133">Transmembrane helix</keyword>
<dbReference type="EMBL" id="WOYG01000001">
    <property type="protein sequence ID" value="NLV09844.1"/>
    <property type="molecule type" value="Genomic_DNA"/>
</dbReference>
<dbReference type="AlphaFoldDB" id="A0A847UEJ1"/>
<evidence type="ECO:0000256" key="2">
    <source>
        <dbReference type="SAM" id="Phobius"/>
    </source>
</evidence>
<dbReference type="OrthoDB" id="100832at2157"/>
<feature type="transmembrane region" description="Helical" evidence="2">
    <location>
        <begin position="12"/>
        <end position="30"/>
    </location>
</feature>
<feature type="domain" description="Inner membrane protein YgaP-like transmembrane" evidence="3">
    <location>
        <begin position="5"/>
        <end position="68"/>
    </location>
</feature>
<accession>A0A847UEJ1</accession>
<keyword evidence="2" id="KW-0472">Membrane</keyword>
<dbReference type="RefSeq" id="WP_170093633.1">
    <property type="nucleotide sequence ID" value="NZ_WOYG01000001.1"/>
</dbReference>
<keyword evidence="2" id="KW-0812">Transmembrane</keyword>
<evidence type="ECO:0000259" key="3">
    <source>
        <dbReference type="Pfam" id="PF11127"/>
    </source>
</evidence>
<name>A0A847UEJ1_9EURY</name>
<feature type="region of interest" description="Disordered" evidence="1">
    <location>
        <begin position="103"/>
        <end position="126"/>
    </location>
</feature>
<protein>
    <submittedName>
        <fullName evidence="4">DUF2892 domain-containing protein</fullName>
    </submittedName>
</protein>
<comment type="caution">
    <text evidence="4">The sequence shown here is derived from an EMBL/GenBank/DDBJ whole genome shotgun (WGS) entry which is preliminary data.</text>
</comment>
<dbReference type="InterPro" id="IPR021309">
    <property type="entry name" value="YgaP-like_TM"/>
</dbReference>